<dbReference type="EMBL" id="AAOS02000004">
    <property type="protein sequence ID" value="EDR33944.1"/>
    <property type="molecule type" value="Genomic_DNA"/>
</dbReference>
<organism evidence="1 2">
    <name type="scientific">Yersinia pestis biovar Orientalis str. IP275</name>
    <dbReference type="NCBI Taxonomy" id="373665"/>
    <lineage>
        <taxon>Bacteria</taxon>
        <taxon>Pseudomonadati</taxon>
        <taxon>Pseudomonadota</taxon>
        <taxon>Gammaproteobacteria</taxon>
        <taxon>Enterobacterales</taxon>
        <taxon>Yersiniaceae</taxon>
        <taxon>Yersinia</taxon>
    </lineage>
</organism>
<dbReference type="Proteomes" id="UP000004430">
    <property type="component" value="Unassembled WGS sequence"/>
</dbReference>
<evidence type="ECO:0000313" key="1">
    <source>
        <dbReference type="EMBL" id="EDR33944.1"/>
    </source>
</evidence>
<accession>A0AAV3BFZ0</accession>
<gene>
    <name evidence="1" type="ORF">YPIP275_4204</name>
</gene>
<reference evidence="1 2" key="2">
    <citation type="submission" date="2010-03" db="EMBL/GenBank/DDBJ databases">
        <authorList>
            <person name="Payne S.H."/>
            <person name="Sutton G.G."/>
        </authorList>
    </citation>
    <scope>NUCLEOTIDE SEQUENCE [LARGE SCALE GENOMIC DNA]</scope>
    <source>
        <strain evidence="1 2">IP275</strain>
    </source>
</reference>
<sequence>MLTSTLCTYRIVLIGLDFSKNKHLLNSCCYIDANLLFIQ</sequence>
<reference evidence="1 2" key="1">
    <citation type="submission" date="2008-01" db="EMBL/GenBank/DDBJ databases">
        <title>Yersinia pestis Strain IP275 project at JCVI/TIGR.</title>
        <authorList>
            <person name="Ravel J."/>
            <person name="Eppinger M."/>
            <person name="Fricke W.F."/>
            <person name="Rosovitz M."/>
            <person name="Lindler L.E."/>
            <person name="Bearden S."/>
            <person name="Shriefer M."/>
        </authorList>
    </citation>
    <scope>NUCLEOTIDE SEQUENCE [LARGE SCALE GENOMIC DNA]</scope>
    <source>
        <strain evidence="1 2">IP275</strain>
    </source>
</reference>
<comment type="caution">
    <text evidence="1">The sequence shown here is derived from an EMBL/GenBank/DDBJ whole genome shotgun (WGS) entry which is preliminary data.</text>
</comment>
<evidence type="ECO:0000313" key="2">
    <source>
        <dbReference type="Proteomes" id="UP000004430"/>
    </source>
</evidence>
<protein>
    <submittedName>
        <fullName evidence="1">Uncharacterized protein</fullName>
    </submittedName>
</protein>
<proteinExistence type="predicted"/>
<dbReference type="AlphaFoldDB" id="A0AAV3BFZ0"/>
<name>A0AAV3BFZ0_YERPE</name>